<dbReference type="EMBL" id="LILD01000014">
    <property type="protein sequence ID" value="KOO36157.1"/>
    <property type="molecule type" value="Genomic_DNA"/>
</dbReference>
<dbReference type="PANTHER" id="PTHR30212:SF2">
    <property type="entry name" value="PROTEIN YIIM"/>
    <property type="match status" value="1"/>
</dbReference>
<dbReference type="InterPro" id="IPR005302">
    <property type="entry name" value="MoCF_Sase_C"/>
</dbReference>
<dbReference type="InterPro" id="IPR052353">
    <property type="entry name" value="Benzoxazolinone_Detox_Enz"/>
</dbReference>
<organism evidence="2">
    <name type="scientific">Halalkalibacterium halodurans</name>
    <name type="common">Bacillus halodurans</name>
    <dbReference type="NCBI Taxonomy" id="86665"/>
    <lineage>
        <taxon>Bacteria</taxon>
        <taxon>Bacillati</taxon>
        <taxon>Bacillota</taxon>
        <taxon>Bacilli</taxon>
        <taxon>Bacillales</taxon>
        <taxon>Bacillaceae</taxon>
        <taxon>Halalkalibacterium (ex Joshi et al. 2022)</taxon>
    </lineage>
</organism>
<dbReference type="GO" id="GO:0003824">
    <property type="term" value="F:catalytic activity"/>
    <property type="evidence" value="ECO:0007669"/>
    <property type="project" value="InterPro"/>
</dbReference>
<reference evidence="2" key="1">
    <citation type="submission" date="2015-08" db="EMBL/GenBank/DDBJ databases">
        <title>Complete DNA Sequence of Pseudomonas syringae pv. actinidiae, the Causal Agent of Kiwifruit Canker Disease.</title>
        <authorList>
            <person name="Rikkerink E.H.A."/>
            <person name="Fineran P.C."/>
        </authorList>
    </citation>
    <scope>NUCLEOTIDE SEQUENCE</scope>
    <source>
        <strain evidence="2">DSM 13666</strain>
    </source>
</reference>
<name>A0A0M0KC48_ALKHA</name>
<evidence type="ECO:0000313" key="2">
    <source>
        <dbReference type="EMBL" id="KOO36157.1"/>
    </source>
</evidence>
<proteinExistence type="predicted"/>
<dbReference type="OMA" id="PRQPCVK"/>
<dbReference type="PATRIC" id="fig|136160.3.peg.3632"/>
<dbReference type="GO" id="GO:0030170">
    <property type="term" value="F:pyridoxal phosphate binding"/>
    <property type="evidence" value="ECO:0007669"/>
    <property type="project" value="InterPro"/>
</dbReference>
<dbReference type="Pfam" id="PF03475">
    <property type="entry name" value="YiiM_3-alpha"/>
    <property type="match status" value="1"/>
</dbReference>
<sequence length="214" mass="23829">MTYSIQSIQVGLPKTVDYKGKEVTTSIFKEPVTGPVKLMKTGVEGDQQADLINHGGVDKAVCVYPLDHYSYWGDKLGGSLGPAAFGENLTVIALTEEQAHIGDTFRVGEALVQVSQPRMPCFKLNVKHGVTKFPLWIQETGWSGYYLRVLEEGNVRVGDTFSLVDRVEGHPTVLEVNQLYYPKDINKEQLRRMSQLPELADAWKKAFSKKLANA</sequence>
<dbReference type="PROSITE" id="PS51340">
    <property type="entry name" value="MOSC"/>
    <property type="match status" value="1"/>
</dbReference>
<dbReference type="Gene3D" id="2.40.33.20">
    <property type="entry name" value="PK beta-barrel domain-like"/>
    <property type="match status" value="1"/>
</dbReference>
<protein>
    <submittedName>
        <fullName evidence="2">Sulfurase</fullName>
    </submittedName>
</protein>
<dbReference type="RefSeq" id="WP_010896792.1">
    <property type="nucleotide sequence ID" value="NZ_JARMVM010000084.1"/>
</dbReference>
<dbReference type="InterPro" id="IPR005163">
    <property type="entry name" value="Tri_helical_YiiM-like"/>
</dbReference>
<dbReference type="Pfam" id="PF03473">
    <property type="entry name" value="MOSC"/>
    <property type="match status" value="1"/>
</dbReference>
<dbReference type="SUPFAM" id="SSF50800">
    <property type="entry name" value="PK beta-barrel domain-like"/>
    <property type="match status" value="1"/>
</dbReference>
<dbReference type="InterPro" id="IPR011037">
    <property type="entry name" value="Pyrv_Knase-like_insert_dom_sf"/>
</dbReference>
<comment type="caution">
    <text evidence="2">The sequence shown here is derived from an EMBL/GenBank/DDBJ whole genome shotgun (WGS) entry which is preliminary data.</text>
</comment>
<feature type="domain" description="MOSC" evidence="1">
    <location>
        <begin position="30"/>
        <end position="164"/>
    </location>
</feature>
<dbReference type="PANTHER" id="PTHR30212">
    <property type="entry name" value="PROTEIN YIIM"/>
    <property type="match status" value="1"/>
</dbReference>
<gene>
    <name evidence="2" type="ORF">AMD02_18360</name>
</gene>
<evidence type="ECO:0000259" key="1">
    <source>
        <dbReference type="PROSITE" id="PS51340"/>
    </source>
</evidence>
<dbReference type="AlphaFoldDB" id="A0A0M0KC48"/>
<dbReference type="GO" id="GO:0030151">
    <property type="term" value="F:molybdenum ion binding"/>
    <property type="evidence" value="ECO:0007669"/>
    <property type="project" value="InterPro"/>
</dbReference>
<accession>A0A0M0KC48</accession>